<keyword evidence="4" id="KW-1185">Reference proteome</keyword>
<evidence type="ECO:0000313" key="2">
    <source>
        <dbReference type="EMBL" id="GLV12496.1"/>
    </source>
</evidence>
<evidence type="ECO:0000313" key="3">
    <source>
        <dbReference type="EMBL" id="SDW33770.1"/>
    </source>
</evidence>
<name>A0A1H2SQ89_9BACL</name>
<dbReference type="InterPro" id="IPR036249">
    <property type="entry name" value="Thioredoxin-like_sf"/>
</dbReference>
<feature type="signal peptide" evidence="1">
    <location>
        <begin position="1"/>
        <end position="27"/>
    </location>
</feature>
<dbReference type="Pfam" id="PF13728">
    <property type="entry name" value="TraF"/>
    <property type="match status" value="1"/>
</dbReference>
<dbReference type="RefSeq" id="WP_074692412.1">
    <property type="nucleotide sequence ID" value="NZ_BSRA01000001.1"/>
</dbReference>
<proteinExistence type="predicted"/>
<protein>
    <recommendedName>
        <fullName evidence="5">Thioredoxin domain-containing protein</fullName>
    </recommendedName>
</protein>
<gene>
    <name evidence="2" type="ORF">Heshes_01800</name>
    <name evidence="3" type="ORF">SAMN04489725_104181</name>
</gene>
<dbReference type="STRING" id="89784.SAMN04489725_104181"/>
<dbReference type="SUPFAM" id="SSF52833">
    <property type="entry name" value="Thioredoxin-like"/>
    <property type="match status" value="1"/>
</dbReference>
<reference evidence="3" key="2">
    <citation type="submission" date="2016-10" db="EMBL/GenBank/DDBJ databases">
        <authorList>
            <person name="de Groot N.N."/>
        </authorList>
    </citation>
    <scope>NUCLEOTIDE SEQUENCE [LARGE SCALE GENOMIC DNA]</scope>
    <source>
        <strain evidence="3">DSM 12489</strain>
    </source>
</reference>
<evidence type="ECO:0008006" key="5">
    <source>
        <dbReference type="Google" id="ProtNLM"/>
    </source>
</evidence>
<feature type="chain" id="PRO_5010307233" description="Thioredoxin domain-containing protein" evidence="1">
    <location>
        <begin position="28"/>
        <end position="200"/>
    </location>
</feature>
<dbReference type="PROSITE" id="PS51257">
    <property type="entry name" value="PROKAR_LIPOPROTEIN"/>
    <property type="match status" value="1"/>
</dbReference>
<evidence type="ECO:0000313" key="4">
    <source>
        <dbReference type="Proteomes" id="UP000182589"/>
    </source>
</evidence>
<dbReference type="Gene3D" id="3.40.30.10">
    <property type="entry name" value="Glutaredoxin"/>
    <property type="match status" value="1"/>
</dbReference>
<dbReference type="InterPro" id="IPR039555">
    <property type="entry name" value="TraF/TrbB"/>
</dbReference>
<dbReference type="Proteomes" id="UP000182589">
    <property type="component" value="Unassembled WGS sequence"/>
</dbReference>
<reference evidence="4" key="1">
    <citation type="submission" date="2016-10" db="EMBL/GenBank/DDBJ databases">
        <authorList>
            <person name="Varghese N."/>
        </authorList>
    </citation>
    <scope>NUCLEOTIDE SEQUENCE [LARGE SCALE GENOMIC DNA]</scope>
    <source>
        <strain evidence="4">DSM 12489</strain>
    </source>
</reference>
<dbReference type="Proteomes" id="UP001157137">
    <property type="component" value="Unassembled WGS sequence"/>
</dbReference>
<dbReference type="AlphaFoldDB" id="A0A1H2SQ89"/>
<sequence>MRRVGVITILCAALAIGTVSGCGTAGAANQSRGAKVVRNQVHPLVFQNRTSDNIIAPDTKLDSQPVGGSLYKDVLVLQANGKSAHLDVTHGPLLFVAYWCPHCQRTLQLLTKLQSQLKQIPTLVDVGYPSGATLADAVRIDRAERAQLHLANFPTYFILAPNAGDQYAPLGYPTLVYRQGGQTLSLFGEHTSAIWKQILS</sequence>
<keyword evidence="1" id="KW-0732">Signal</keyword>
<dbReference type="EMBL" id="BSRA01000001">
    <property type="protein sequence ID" value="GLV12496.1"/>
    <property type="molecule type" value="Genomic_DNA"/>
</dbReference>
<organism evidence="3 4">
    <name type="scientific">Alicyclobacillus hesperidum</name>
    <dbReference type="NCBI Taxonomy" id="89784"/>
    <lineage>
        <taxon>Bacteria</taxon>
        <taxon>Bacillati</taxon>
        <taxon>Bacillota</taxon>
        <taxon>Bacilli</taxon>
        <taxon>Bacillales</taxon>
        <taxon>Alicyclobacillaceae</taxon>
        <taxon>Alicyclobacillus</taxon>
    </lineage>
</organism>
<dbReference type="EMBL" id="FNOJ01000004">
    <property type="protein sequence ID" value="SDW33770.1"/>
    <property type="molecule type" value="Genomic_DNA"/>
</dbReference>
<accession>A0A1H2SQ89</accession>
<reference evidence="2" key="3">
    <citation type="submission" date="2023-02" db="EMBL/GenBank/DDBJ databases">
        <title>Proposal of a novel subspecies: Alicyclobacillus hesperidum subspecies aegle.</title>
        <authorList>
            <person name="Goto K."/>
            <person name="Fujii T."/>
            <person name="Yasui K."/>
            <person name="Mochida K."/>
            <person name="Kato-Tanaka Y."/>
            <person name="Morohoshi S."/>
            <person name="An S.Y."/>
            <person name="Kasai H."/>
            <person name="Yokota A."/>
        </authorList>
    </citation>
    <scope>NUCLEOTIDE SEQUENCE</scope>
    <source>
        <strain evidence="2">DSM 12766</strain>
    </source>
</reference>
<evidence type="ECO:0000256" key="1">
    <source>
        <dbReference type="SAM" id="SignalP"/>
    </source>
</evidence>